<dbReference type="InterPro" id="IPR013325">
    <property type="entry name" value="RNA_pol_sigma_r2"/>
</dbReference>
<evidence type="ECO:0000256" key="4">
    <source>
        <dbReference type="ARBA" id="ARBA00023125"/>
    </source>
</evidence>
<evidence type="ECO:0000313" key="8">
    <source>
        <dbReference type="EMBL" id="QJY47557.1"/>
    </source>
</evidence>
<dbReference type="Pfam" id="PF04542">
    <property type="entry name" value="Sigma70_r2"/>
    <property type="match status" value="1"/>
</dbReference>
<keyword evidence="2" id="KW-0805">Transcription regulation</keyword>
<dbReference type="PANTHER" id="PTHR43133:SF8">
    <property type="entry name" value="RNA POLYMERASE SIGMA FACTOR HI_1459-RELATED"/>
    <property type="match status" value="1"/>
</dbReference>
<keyword evidence="5" id="KW-0804">Transcription</keyword>
<proteinExistence type="inferred from homology"/>
<dbReference type="Proteomes" id="UP000505377">
    <property type="component" value="Chromosome"/>
</dbReference>
<gene>
    <name evidence="8" type="ORF">HOP40_18510</name>
</gene>
<dbReference type="CDD" id="cd16934">
    <property type="entry name" value="HATPase_RsbT-like"/>
    <property type="match status" value="1"/>
</dbReference>
<organism evidence="8 9">
    <name type="scientific">Pseudonocardia broussonetiae</name>
    <dbReference type="NCBI Taxonomy" id="2736640"/>
    <lineage>
        <taxon>Bacteria</taxon>
        <taxon>Bacillati</taxon>
        <taxon>Actinomycetota</taxon>
        <taxon>Actinomycetes</taxon>
        <taxon>Pseudonocardiales</taxon>
        <taxon>Pseudonocardiaceae</taxon>
        <taxon>Pseudonocardia</taxon>
    </lineage>
</organism>
<dbReference type="AlphaFoldDB" id="A0A6M6JKS4"/>
<keyword evidence="9" id="KW-1185">Reference proteome</keyword>
<dbReference type="InterPro" id="IPR013324">
    <property type="entry name" value="RNA_pol_sigma_r3/r4-like"/>
</dbReference>
<dbReference type="InterPro" id="IPR039425">
    <property type="entry name" value="RNA_pol_sigma-70-like"/>
</dbReference>
<dbReference type="Pfam" id="PF13581">
    <property type="entry name" value="HATPase_c_2"/>
    <property type="match status" value="1"/>
</dbReference>
<accession>A0A6M6JKS4</accession>
<evidence type="ECO:0000256" key="5">
    <source>
        <dbReference type="ARBA" id="ARBA00023163"/>
    </source>
</evidence>
<protein>
    <submittedName>
        <fullName evidence="8">Sigma-70 family RNA polymerase sigma factor</fullName>
    </submittedName>
</protein>
<dbReference type="InterPro" id="IPR007627">
    <property type="entry name" value="RNA_pol_sigma70_r2"/>
</dbReference>
<dbReference type="InterPro" id="IPR036388">
    <property type="entry name" value="WH-like_DNA-bd_sf"/>
</dbReference>
<dbReference type="GO" id="GO:0006352">
    <property type="term" value="P:DNA-templated transcription initiation"/>
    <property type="evidence" value="ECO:0007669"/>
    <property type="project" value="InterPro"/>
</dbReference>
<dbReference type="Gene3D" id="1.10.1740.10">
    <property type="match status" value="1"/>
</dbReference>
<dbReference type="RefSeq" id="WP_172160276.1">
    <property type="nucleotide sequence ID" value="NZ_CP053564.1"/>
</dbReference>
<name>A0A6M6JKS4_9PSEU</name>
<evidence type="ECO:0000259" key="7">
    <source>
        <dbReference type="SMART" id="SM00387"/>
    </source>
</evidence>
<comment type="similarity">
    <text evidence="1">Belongs to the sigma-70 factor family. ECF subfamily.</text>
</comment>
<dbReference type="SUPFAM" id="SSF88659">
    <property type="entry name" value="Sigma3 and sigma4 domains of RNA polymerase sigma factors"/>
    <property type="match status" value="1"/>
</dbReference>
<evidence type="ECO:0000313" key="9">
    <source>
        <dbReference type="Proteomes" id="UP000505377"/>
    </source>
</evidence>
<keyword evidence="4" id="KW-0238">DNA-binding</keyword>
<keyword evidence="3" id="KW-0731">Sigma factor</keyword>
<dbReference type="NCBIfam" id="TIGR02937">
    <property type="entry name" value="sigma70-ECF"/>
    <property type="match status" value="1"/>
</dbReference>
<dbReference type="GO" id="GO:0016987">
    <property type="term" value="F:sigma factor activity"/>
    <property type="evidence" value="ECO:0007669"/>
    <property type="project" value="UniProtKB-KW"/>
</dbReference>
<feature type="domain" description="Histidine kinase/HSP90-like ATPase" evidence="7">
    <location>
        <begin position="257"/>
        <end position="359"/>
    </location>
</feature>
<dbReference type="InterPro" id="IPR036890">
    <property type="entry name" value="HATPase_C_sf"/>
</dbReference>
<dbReference type="Gene3D" id="3.30.565.10">
    <property type="entry name" value="Histidine kinase-like ATPase, C-terminal domain"/>
    <property type="match status" value="1"/>
</dbReference>
<dbReference type="SUPFAM" id="SSF88946">
    <property type="entry name" value="Sigma2 domain of RNA polymerase sigma factors"/>
    <property type="match status" value="1"/>
</dbReference>
<sequence>MSAAHPDPPHEGPILDLVPIVRRVVGARIADAATREDIVQETLARVVASRSRIENDSLVPYAVTIARNLIASLVQREQRDRRSAHLLADTDDTEPRPDEELLRQEEASTVATAIARLPEEERAILLAHEVDGTDTATLAADRGSTPGAIAAQLSRTRSRLRVEYLVTQSGSEPPTDRCLPVLVAVSSGDRRRRRELDADGHLLSCDFCSRLAPGLVPPRARRPATDDTRVPVREDADVVLVRQKGREVAAAAGFSGTDLTVIATAISEIARNIVKFAVRGEFVFSVLEEEEAGGRTGVRVVARDSGPGIRDVAQALEDGYSTYRGLGLGLPGARRLMDEFEVVSEVGRGTTVTMTKWRR</sequence>
<dbReference type="Pfam" id="PF08281">
    <property type="entry name" value="Sigma70_r4_2"/>
    <property type="match status" value="1"/>
</dbReference>
<dbReference type="InterPro" id="IPR014284">
    <property type="entry name" value="RNA_pol_sigma-70_dom"/>
</dbReference>
<dbReference type="Gene3D" id="1.10.10.10">
    <property type="entry name" value="Winged helix-like DNA-binding domain superfamily/Winged helix DNA-binding domain"/>
    <property type="match status" value="1"/>
</dbReference>
<dbReference type="EMBL" id="CP053564">
    <property type="protein sequence ID" value="QJY47557.1"/>
    <property type="molecule type" value="Genomic_DNA"/>
</dbReference>
<feature type="region of interest" description="Disordered" evidence="6">
    <location>
        <begin position="81"/>
        <end position="100"/>
    </location>
</feature>
<dbReference type="SMART" id="SM00387">
    <property type="entry name" value="HATPase_c"/>
    <property type="match status" value="1"/>
</dbReference>
<dbReference type="PANTHER" id="PTHR43133">
    <property type="entry name" value="RNA POLYMERASE ECF-TYPE SIGMA FACTO"/>
    <property type="match status" value="1"/>
</dbReference>
<evidence type="ECO:0000256" key="2">
    <source>
        <dbReference type="ARBA" id="ARBA00023015"/>
    </source>
</evidence>
<dbReference type="InterPro" id="IPR003594">
    <property type="entry name" value="HATPase_dom"/>
</dbReference>
<dbReference type="KEGG" id="pbro:HOP40_18510"/>
<dbReference type="GO" id="GO:0003677">
    <property type="term" value="F:DNA binding"/>
    <property type="evidence" value="ECO:0007669"/>
    <property type="project" value="UniProtKB-KW"/>
</dbReference>
<reference evidence="8 9" key="1">
    <citation type="submission" date="2020-05" db="EMBL/GenBank/DDBJ databases">
        <authorList>
            <person name="Mo P."/>
        </authorList>
    </citation>
    <scope>NUCLEOTIDE SEQUENCE [LARGE SCALE GENOMIC DNA]</scope>
    <source>
        <strain evidence="8 9">Gen01</strain>
    </source>
</reference>
<evidence type="ECO:0000256" key="1">
    <source>
        <dbReference type="ARBA" id="ARBA00010641"/>
    </source>
</evidence>
<dbReference type="InterPro" id="IPR013249">
    <property type="entry name" value="RNA_pol_sigma70_r4_t2"/>
</dbReference>
<evidence type="ECO:0000256" key="3">
    <source>
        <dbReference type="ARBA" id="ARBA00023082"/>
    </source>
</evidence>
<evidence type="ECO:0000256" key="6">
    <source>
        <dbReference type="SAM" id="MobiDB-lite"/>
    </source>
</evidence>
<dbReference type="SUPFAM" id="SSF55874">
    <property type="entry name" value="ATPase domain of HSP90 chaperone/DNA topoisomerase II/histidine kinase"/>
    <property type="match status" value="1"/>
</dbReference>